<gene>
    <name evidence="1" type="ORF">QFC24_005792</name>
</gene>
<protein>
    <submittedName>
        <fullName evidence="1">Uncharacterized protein</fullName>
    </submittedName>
</protein>
<dbReference type="Proteomes" id="UP001234202">
    <property type="component" value="Unassembled WGS sequence"/>
</dbReference>
<name>A0ACC2X8D8_9TREE</name>
<evidence type="ECO:0000313" key="1">
    <source>
        <dbReference type="EMBL" id="KAJ9119321.1"/>
    </source>
</evidence>
<keyword evidence="2" id="KW-1185">Reference proteome</keyword>
<organism evidence="1 2">
    <name type="scientific">Naganishia onofrii</name>
    <dbReference type="NCBI Taxonomy" id="1851511"/>
    <lineage>
        <taxon>Eukaryota</taxon>
        <taxon>Fungi</taxon>
        <taxon>Dikarya</taxon>
        <taxon>Basidiomycota</taxon>
        <taxon>Agaricomycotina</taxon>
        <taxon>Tremellomycetes</taxon>
        <taxon>Filobasidiales</taxon>
        <taxon>Filobasidiaceae</taxon>
        <taxon>Naganishia</taxon>
    </lineage>
</organism>
<sequence length="312" mass="35462">MPSFANKSTASPAAEDLQPMLQCFRTGNAETVLEEILDGAERNESSPFWKGHLDSEQFAQGVRLFPESLQVQSDPTNARAVRSPITPGDDAKDFAEGDDNEHSDGEDDMQPGKCWLGKLPVNPFCDRVIDITQLEAERYEELRNVLKIWLKLEKPTIEDGGNFGVGYKWLTRYACYDDDKVQEKLANTVANARKTSYSAQSSGFGNYYPKRQKIGMMWCRYPNLRDHAVRTSEGNSATIFETPHCANPKSCLVYFPKNALRTFDRFHFIDARMEIEKLQTHALDVLNLLRNNWTKVCDPKGRDGKERSSTLY</sequence>
<dbReference type="EMBL" id="JASBWV010000025">
    <property type="protein sequence ID" value="KAJ9119321.1"/>
    <property type="molecule type" value="Genomic_DNA"/>
</dbReference>
<comment type="caution">
    <text evidence="1">The sequence shown here is derived from an EMBL/GenBank/DDBJ whole genome shotgun (WGS) entry which is preliminary data.</text>
</comment>
<reference evidence="1" key="1">
    <citation type="submission" date="2023-04" db="EMBL/GenBank/DDBJ databases">
        <title>Draft Genome sequencing of Naganishia species isolated from polar environments using Oxford Nanopore Technology.</title>
        <authorList>
            <person name="Leo P."/>
            <person name="Venkateswaran K."/>
        </authorList>
    </citation>
    <scope>NUCLEOTIDE SEQUENCE</scope>
    <source>
        <strain evidence="1">DBVPG 5303</strain>
    </source>
</reference>
<accession>A0ACC2X8D8</accession>
<evidence type="ECO:0000313" key="2">
    <source>
        <dbReference type="Proteomes" id="UP001234202"/>
    </source>
</evidence>
<proteinExistence type="predicted"/>